<dbReference type="PANTHER" id="PTHR48075">
    <property type="entry name" value="3-HYDROXYACYL-COA DEHYDROGENASE FAMILY PROTEIN"/>
    <property type="match status" value="1"/>
</dbReference>
<dbReference type="EMBL" id="JBHUDG010000045">
    <property type="protein sequence ID" value="MFD1631295.1"/>
    <property type="molecule type" value="Genomic_DNA"/>
</dbReference>
<evidence type="ECO:0000313" key="5">
    <source>
        <dbReference type="Proteomes" id="UP001597118"/>
    </source>
</evidence>
<evidence type="ECO:0000259" key="3">
    <source>
        <dbReference type="Pfam" id="PF02737"/>
    </source>
</evidence>
<dbReference type="Gene3D" id="1.10.1040.10">
    <property type="entry name" value="N-(1-d-carboxylethyl)-l-norvaline Dehydrogenase, domain 2"/>
    <property type="match status" value="1"/>
</dbReference>
<name>A0ABW4IGK8_9SPHI</name>
<keyword evidence="5" id="KW-1185">Reference proteome</keyword>
<dbReference type="InterPro" id="IPR013328">
    <property type="entry name" value="6PGD_dom2"/>
</dbReference>
<evidence type="ECO:0000259" key="2">
    <source>
        <dbReference type="Pfam" id="PF00725"/>
    </source>
</evidence>
<dbReference type="InterPro" id="IPR006176">
    <property type="entry name" value="3-OHacyl-CoA_DH_NAD-bd"/>
</dbReference>
<proteinExistence type="predicted"/>
<dbReference type="RefSeq" id="WP_379663664.1">
    <property type="nucleotide sequence ID" value="NZ_JBHUDG010000045.1"/>
</dbReference>
<dbReference type="InterPro" id="IPR006108">
    <property type="entry name" value="3HC_DH_C"/>
</dbReference>
<dbReference type="Proteomes" id="UP001597118">
    <property type="component" value="Unassembled WGS sequence"/>
</dbReference>
<organism evidence="4 5">
    <name type="scientific">Pseudopedobacter beijingensis</name>
    <dbReference type="NCBI Taxonomy" id="1207056"/>
    <lineage>
        <taxon>Bacteria</taxon>
        <taxon>Pseudomonadati</taxon>
        <taxon>Bacteroidota</taxon>
        <taxon>Sphingobacteriia</taxon>
        <taxon>Sphingobacteriales</taxon>
        <taxon>Sphingobacteriaceae</taxon>
        <taxon>Pseudopedobacter</taxon>
    </lineage>
</organism>
<dbReference type="InterPro" id="IPR036291">
    <property type="entry name" value="NAD(P)-bd_dom_sf"/>
</dbReference>
<evidence type="ECO:0000256" key="1">
    <source>
        <dbReference type="ARBA" id="ARBA00023002"/>
    </source>
</evidence>
<dbReference type="Pfam" id="PF00725">
    <property type="entry name" value="3HCDH"/>
    <property type="match status" value="1"/>
</dbReference>
<reference evidence="5" key="1">
    <citation type="journal article" date="2019" name="Int. J. Syst. Evol. Microbiol.">
        <title>The Global Catalogue of Microorganisms (GCM) 10K type strain sequencing project: providing services to taxonomists for standard genome sequencing and annotation.</title>
        <authorList>
            <consortium name="The Broad Institute Genomics Platform"/>
            <consortium name="The Broad Institute Genome Sequencing Center for Infectious Disease"/>
            <person name="Wu L."/>
            <person name="Ma J."/>
        </authorList>
    </citation>
    <scope>NUCLEOTIDE SEQUENCE [LARGE SCALE GENOMIC DNA]</scope>
    <source>
        <strain evidence="5">CCUG 53762</strain>
    </source>
</reference>
<dbReference type="SUPFAM" id="SSF48179">
    <property type="entry name" value="6-phosphogluconate dehydrogenase C-terminal domain-like"/>
    <property type="match status" value="1"/>
</dbReference>
<accession>A0ABW4IGK8</accession>
<dbReference type="SUPFAM" id="SSF51735">
    <property type="entry name" value="NAD(P)-binding Rossmann-fold domains"/>
    <property type="match status" value="1"/>
</dbReference>
<dbReference type="Pfam" id="PF02737">
    <property type="entry name" value="3HCDH_N"/>
    <property type="match status" value="1"/>
</dbReference>
<gene>
    <name evidence="4" type="ORF">ACFSAH_15570</name>
</gene>
<protein>
    <submittedName>
        <fullName evidence="4">3-hydroxyacyl-CoA dehydrogenase NAD-binding domain-containing protein</fullName>
    </submittedName>
</protein>
<sequence>MYNGIKINKSQHPEDTGILVIGDTTEAISIVVCLLSAGHPVNLLTKNEDATDAVKLHFEDVFKYTHQRYNYNLNVIRTLQAAVSIKLAIVVTDESLSLKRELIGALEKVSSEDLIIAVNTESIPLSDIQLKSLRPHRIIGANWAEPAHTTYFLELISNHLTNENIAQDLEAYARKYWGKDPYLILSDKGIRSKMTTAMVREAFYLVENGYATMEDIDRACRNDAGFYLPFAGNFRYMDLMGTSAYGMVMKDLNPELSNETVLPEFFKAIIAKEESGFNNNSLYELSEKADDFRKFSYEIQKIIEKYPKV</sequence>
<feature type="domain" description="3-hydroxyacyl-CoA dehydrogenase NAD binding" evidence="3">
    <location>
        <begin position="19"/>
        <end position="181"/>
    </location>
</feature>
<keyword evidence="1" id="KW-0560">Oxidoreductase</keyword>
<dbReference type="PANTHER" id="PTHR48075:SF5">
    <property type="entry name" value="3-HYDROXYBUTYRYL-COA DEHYDROGENASE"/>
    <property type="match status" value="1"/>
</dbReference>
<evidence type="ECO:0000313" key="4">
    <source>
        <dbReference type="EMBL" id="MFD1631295.1"/>
    </source>
</evidence>
<comment type="caution">
    <text evidence="4">The sequence shown here is derived from an EMBL/GenBank/DDBJ whole genome shotgun (WGS) entry which is preliminary data.</text>
</comment>
<feature type="domain" description="3-hydroxyacyl-CoA dehydrogenase C-terminal" evidence="2">
    <location>
        <begin position="192"/>
        <end position="271"/>
    </location>
</feature>
<dbReference type="Gene3D" id="3.40.50.720">
    <property type="entry name" value="NAD(P)-binding Rossmann-like Domain"/>
    <property type="match status" value="1"/>
</dbReference>
<dbReference type="InterPro" id="IPR008927">
    <property type="entry name" value="6-PGluconate_DH-like_C_sf"/>
</dbReference>